<keyword evidence="11" id="KW-1185">Reference proteome</keyword>
<dbReference type="InterPro" id="IPR036291">
    <property type="entry name" value="NAD(P)-bd_dom_sf"/>
</dbReference>
<organism evidence="10 11">
    <name type="scientific">Marasmius crinis-equi</name>
    <dbReference type="NCBI Taxonomy" id="585013"/>
    <lineage>
        <taxon>Eukaryota</taxon>
        <taxon>Fungi</taxon>
        <taxon>Dikarya</taxon>
        <taxon>Basidiomycota</taxon>
        <taxon>Agaricomycotina</taxon>
        <taxon>Agaricomycetes</taxon>
        <taxon>Agaricomycetidae</taxon>
        <taxon>Agaricales</taxon>
        <taxon>Marasmiineae</taxon>
        <taxon>Marasmiaceae</taxon>
        <taxon>Marasmius</taxon>
    </lineage>
</organism>
<keyword evidence="4" id="KW-0520">NAD</keyword>
<evidence type="ECO:0000313" key="10">
    <source>
        <dbReference type="EMBL" id="KAL0581567.1"/>
    </source>
</evidence>
<comment type="caution">
    <text evidence="10">The sequence shown here is derived from an EMBL/GenBank/DDBJ whole genome shotgun (WGS) entry which is preliminary data.</text>
</comment>
<dbReference type="Pfam" id="PF14823">
    <property type="entry name" value="Sirohm_synth_C"/>
    <property type="match status" value="1"/>
</dbReference>
<dbReference type="InterPro" id="IPR028161">
    <property type="entry name" value="Met8-like"/>
</dbReference>
<dbReference type="InterPro" id="IPR028162">
    <property type="entry name" value="Met8_C"/>
</dbReference>
<proteinExistence type="predicted"/>
<dbReference type="InterPro" id="IPR028281">
    <property type="entry name" value="Sirohaem_synthase_central"/>
</dbReference>
<gene>
    <name evidence="10" type="primary">FMO1_1</name>
    <name evidence="10" type="ORF">V5O48_000496</name>
</gene>
<evidence type="ECO:0000256" key="2">
    <source>
        <dbReference type="ARBA" id="ARBA00012400"/>
    </source>
</evidence>
<evidence type="ECO:0000256" key="1">
    <source>
        <dbReference type="ARBA" id="ARBA00005010"/>
    </source>
</evidence>
<feature type="region of interest" description="Disordered" evidence="7">
    <location>
        <begin position="244"/>
        <end position="265"/>
    </location>
</feature>
<dbReference type="SUPFAM" id="SSF51735">
    <property type="entry name" value="NAD(P)-binding Rossmann-fold domains"/>
    <property type="match status" value="1"/>
</dbReference>
<dbReference type="Pfam" id="PF13241">
    <property type="entry name" value="NAD_binding_7"/>
    <property type="match status" value="1"/>
</dbReference>
<evidence type="ECO:0000256" key="3">
    <source>
        <dbReference type="ARBA" id="ARBA00023002"/>
    </source>
</evidence>
<keyword evidence="10" id="KW-0503">Monooxygenase</keyword>
<dbReference type="GO" id="GO:0004497">
    <property type="term" value="F:monooxygenase activity"/>
    <property type="evidence" value="ECO:0007669"/>
    <property type="project" value="UniProtKB-KW"/>
</dbReference>
<dbReference type="Gene3D" id="1.10.3280.10">
    <property type="entry name" value="Siroheme synthase, domain 3"/>
    <property type="match status" value="1"/>
</dbReference>
<dbReference type="InterPro" id="IPR006367">
    <property type="entry name" value="Sirohaem_synthase_N"/>
</dbReference>
<dbReference type="PANTHER" id="PTHR35330">
    <property type="entry name" value="SIROHEME BIOSYNTHESIS PROTEIN MET8"/>
    <property type="match status" value="1"/>
</dbReference>
<evidence type="ECO:0000313" key="11">
    <source>
        <dbReference type="Proteomes" id="UP001465976"/>
    </source>
</evidence>
<dbReference type="Proteomes" id="UP001465976">
    <property type="component" value="Unassembled WGS sequence"/>
</dbReference>
<dbReference type="SUPFAM" id="SSF75615">
    <property type="entry name" value="Siroheme synthase middle domains-like"/>
    <property type="match status" value="1"/>
</dbReference>
<evidence type="ECO:0000259" key="9">
    <source>
        <dbReference type="Pfam" id="PF14824"/>
    </source>
</evidence>
<comment type="pathway">
    <text evidence="1">Porphyrin-containing compound metabolism; siroheme biosynthesis; sirohydrochlorin from precorrin-2: step 1/1.</text>
</comment>
<keyword evidence="3" id="KW-0560">Oxidoreductase</keyword>
<protein>
    <recommendedName>
        <fullName evidence="2">precorrin-2 dehydrogenase</fullName>
        <ecNumber evidence="2">1.3.1.76</ecNumber>
    </recommendedName>
</protein>
<feature type="domain" description="Siroheme biosynthesis protein Met8 C-terminal" evidence="8">
    <location>
        <begin position="175"/>
        <end position="241"/>
    </location>
</feature>
<feature type="compositionally biased region" description="Low complexity" evidence="7">
    <location>
        <begin position="254"/>
        <end position="265"/>
    </location>
</feature>
<keyword evidence="5" id="KW-0627">Porphyrin biosynthesis</keyword>
<dbReference type="EC" id="1.3.1.76" evidence="2"/>
<name>A0ABR3G1L9_9AGAR</name>
<dbReference type="Pfam" id="PF14824">
    <property type="entry name" value="Sirohm_synth_M"/>
    <property type="match status" value="1"/>
</dbReference>
<evidence type="ECO:0000256" key="6">
    <source>
        <dbReference type="ARBA" id="ARBA00047561"/>
    </source>
</evidence>
<reference evidence="10 11" key="1">
    <citation type="submission" date="2024-02" db="EMBL/GenBank/DDBJ databases">
        <title>A draft genome for the cacao thread blight pathogen Marasmius crinis-equi.</title>
        <authorList>
            <person name="Cohen S.P."/>
            <person name="Baruah I.K."/>
            <person name="Amoako-Attah I."/>
            <person name="Bukari Y."/>
            <person name="Meinhardt L.W."/>
            <person name="Bailey B.A."/>
        </authorList>
    </citation>
    <scope>NUCLEOTIDE SEQUENCE [LARGE SCALE GENOMIC DNA]</scope>
    <source>
        <strain evidence="10 11">GH-76</strain>
    </source>
</reference>
<dbReference type="Gene3D" id="3.30.160.110">
    <property type="entry name" value="Siroheme synthase, domain 2"/>
    <property type="match status" value="1"/>
</dbReference>
<dbReference type="Gene3D" id="3.40.50.720">
    <property type="entry name" value="NAD(P)-binding Rossmann-like Domain"/>
    <property type="match status" value="1"/>
</dbReference>
<evidence type="ECO:0000256" key="7">
    <source>
        <dbReference type="SAM" id="MobiDB-lite"/>
    </source>
</evidence>
<dbReference type="EMBL" id="JBAHYK010000008">
    <property type="protein sequence ID" value="KAL0581567.1"/>
    <property type="molecule type" value="Genomic_DNA"/>
</dbReference>
<sequence>MTDTPKDEENFVKPASVGGGSLMIAWQLKDRTVLIVGGGEVASQRIDSVIGTDAHMVLLCPQKGLHPRTKGYIQHYPERITYYDRRFTGPAELHKVDLVLTAIDDPQRSRDIVELCRQAKIPVNAADIPDLCDFFFGAQIRDGPLQVMISTNGNGPRLSGLIKKKLQAGLSGYEGEAITKIGELRAQLKERAPGVGGPLGRKRMRWMTQLCDKWEMADFTQLDESMMQTLLDEGWEKERVPTIRELGGKPLPTPSNTPSSSSTSILSNTVPWSLGLLTGAALSFAYLKSYFSTPPIP</sequence>
<evidence type="ECO:0000256" key="5">
    <source>
        <dbReference type="ARBA" id="ARBA00023244"/>
    </source>
</evidence>
<feature type="domain" description="Siroheme synthase central" evidence="9">
    <location>
        <begin position="142"/>
        <end position="167"/>
    </location>
</feature>
<evidence type="ECO:0000256" key="4">
    <source>
        <dbReference type="ARBA" id="ARBA00023027"/>
    </source>
</evidence>
<dbReference type="PANTHER" id="PTHR35330:SF1">
    <property type="entry name" value="SIROHEME BIOSYNTHESIS PROTEIN MET8"/>
    <property type="match status" value="1"/>
</dbReference>
<comment type="catalytic activity">
    <reaction evidence="6">
        <text>precorrin-2 + NAD(+) = sirohydrochlorin + NADH + 2 H(+)</text>
        <dbReference type="Rhea" id="RHEA:15613"/>
        <dbReference type="ChEBI" id="CHEBI:15378"/>
        <dbReference type="ChEBI" id="CHEBI:57540"/>
        <dbReference type="ChEBI" id="CHEBI:57945"/>
        <dbReference type="ChEBI" id="CHEBI:58351"/>
        <dbReference type="ChEBI" id="CHEBI:58827"/>
        <dbReference type="EC" id="1.3.1.76"/>
    </reaction>
</comment>
<evidence type="ECO:0000259" key="8">
    <source>
        <dbReference type="Pfam" id="PF14823"/>
    </source>
</evidence>
<dbReference type="NCBIfam" id="TIGR01470">
    <property type="entry name" value="cysG_Nterm"/>
    <property type="match status" value="1"/>
</dbReference>
<accession>A0ABR3G1L9</accession>